<dbReference type="EMBL" id="LSRX01000451">
    <property type="protein sequence ID" value="OLP96931.1"/>
    <property type="molecule type" value="Genomic_DNA"/>
</dbReference>
<organism evidence="1 2">
    <name type="scientific">Symbiodinium microadriaticum</name>
    <name type="common">Dinoflagellate</name>
    <name type="synonym">Zooxanthella microadriatica</name>
    <dbReference type="NCBI Taxonomy" id="2951"/>
    <lineage>
        <taxon>Eukaryota</taxon>
        <taxon>Sar</taxon>
        <taxon>Alveolata</taxon>
        <taxon>Dinophyceae</taxon>
        <taxon>Suessiales</taxon>
        <taxon>Symbiodiniaceae</taxon>
        <taxon>Symbiodinium</taxon>
    </lineage>
</organism>
<evidence type="ECO:0000313" key="1">
    <source>
        <dbReference type="EMBL" id="OLP96931.1"/>
    </source>
</evidence>
<dbReference type="AlphaFoldDB" id="A0A1Q9DP38"/>
<proteinExistence type="predicted"/>
<protein>
    <submittedName>
        <fullName evidence="1">Uncharacterized protein</fullName>
    </submittedName>
</protein>
<evidence type="ECO:0000313" key="2">
    <source>
        <dbReference type="Proteomes" id="UP000186817"/>
    </source>
</evidence>
<reference evidence="1 2" key="1">
    <citation type="submission" date="2016-02" db="EMBL/GenBank/DDBJ databases">
        <title>Genome analysis of coral dinoflagellate symbionts highlights evolutionary adaptations to a symbiotic lifestyle.</title>
        <authorList>
            <person name="Aranda M."/>
            <person name="Li Y."/>
            <person name="Liew Y.J."/>
            <person name="Baumgarten S."/>
            <person name="Simakov O."/>
            <person name="Wilson M."/>
            <person name="Piel J."/>
            <person name="Ashoor H."/>
            <person name="Bougouffa S."/>
            <person name="Bajic V.B."/>
            <person name="Ryu T."/>
            <person name="Ravasi T."/>
            <person name="Bayer T."/>
            <person name="Micklem G."/>
            <person name="Kim H."/>
            <person name="Bhak J."/>
            <person name="Lajeunesse T.C."/>
            <person name="Voolstra C.R."/>
        </authorList>
    </citation>
    <scope>NUCLEOTIDE SEQUENCE [LARGE SCALE GENOMIC DNA]</scope>
    <source>
        <strain evidence="1 2">CCMP2467</strain>
    </source>
</reference>
<sequence length="119" mass="13477">MTLRLVALVDLYESYEAQKVAEIMKDVVRALERSSWQLRKTEKMANQLHEMPDVHAWQCLSFTGVLAASGYEEHPELKQVAARQNWTSMTQAAMPSVACEMALLVKAVWEKQVAQLNLG</sequence>
<gene>
    <name evidence="1" type="ORF">AK812_SmicGene20792</name>
</gene>
<dbReference type="OrthoDB" id="10282638at2759"/>
<accession>A0A1Q9DP38</accession>
<dbReference type="Proteomes" id="UP000186817">
    <property type="component" value="Unassembled WGS sequence"/>
</dbReference>
<name>A0A1Q9DP38_SYMMI</name>
<keyword evidence="2" id="KW-1185">Reference proteome</keyword>
<comment type="caution">
    <text evidence="1">The sequence shown here is derived from an EMBL/GenBank/DDBJ whole genome shotgun (WGS) entry which is preliminary data.</text>
</comment>